<dbReference type="InterPro" id="IPR023352">
    <property type="entry name" value="MAPEG-like_dom_sf"/>
</dbReference>
<gene>
    <name evidence="6" type="ORF">EBBID32_31250</name>
</gene>
<protein>
    <submittedName>
        <fullName evidence="6">Inner membrane protein</fullName>
    </submittedName>
</protein>
<organism evidence="6 7">
    <name type="scientific">Sphingobium indicum BiD32</name>
    <dbReference type="NCBI Taxonomy" id="1301087"/>
    <lineage>
        <taxon>Bacteria</taxon>
        <taxon>Pseudomonadati</taxon>
        <taxon>Pseudomonadota</taxon>
        <taxon>Alphaproteobacteria</taxon>
        <taxon>Sphingomonadales</taxon>
        <taxon>Sphingomonadaceae</taxon>
        <taxon>Sphingobium</taxon>
    </lineage>
</organism>
<accession>N1MNH5</accession>
<evidence type="ECO:0000256" key="3">
    <source>
        <dbReference type="ARBA" id="ARBA00022989"/>
    </source>
</evidence>
<dbReference type="Pfam" id="PF01124">
    <property type="entry name" value="MAPEG"/>
    <property type="match status" value="1"/>
</dbReference>
<feature type="transmembrane region" description="Helical" evidence="5">
    <location>
        <begin position="113"/>
        <end position="131"/>
    </location>
</feature>
<evidence type="ECO:0000256" key="5">
    <source>
        <dbReference type="SAM" id="Phobius"/>
    </source>
</evidence>
<keyword evidence="4 5" id="KW-0472">Membrane</keyword>
<evidence type="ECO:0000256" key="4">
    <source>
        <dbReference type="ARBA" id="ARBA00023136"/>
    </source>
</evidence>
<comment type="caution">
    <text evidence="6">The sequence shown here is derived from an EMBL/GenBank/DDBJ whole genome shotgun (WGS) entry which is preliminary data.</text>
</comment>
<keyword evidence="3 5" id="KW-1133">Transmembrane helix</keyword>
<dbReference type="PANTHER" id="PTHR35371">
    <property type="entry name" value="INNER MEMBRANE PROTEIN"/>
    <property type="match status" value="1"/>
</dbReference>
<reference evidence="7" key="2">
    <citation type="submission" date="2013-04" db="EMBL/GenBank/DDBJ databases">
        <title>Bisphenol A degrading Sphingobium sp. strain BiD32.</title>
        <authorList>
            <person name="Nielsen J.L."/>
            <person name="Zhou N.A."/>
            <person name="Kjeldal H."/>
        </authorList>
    </citation>
    <scope>NUCLEOTIDE SEQUENCE [LARGE SCALE GENOMIC DNA]</scope>
    <source>
        <strain evidence="7">BiD32</strain>
    </source>
</reference>
<dbReference type="Proteomes" id="UP000013201">
    <property type="component" value="Unassembled WGS sequence"/>
</dbReference>
<name>N1MNH5_9SPHN</name>
<dbReference type="SUPFAM" id="SSF161084">
    <property type="entry name" value="MAPEG domain-like"/>
    <property type="match status" value="1"/>
</dbReference>
<reference evidence="6 7" key="1">
    <citation type="submission" date="2013-03" db="EMBL/GenBank/DDBJ databases">
        <authorList>
            <person name="Le V."/>
        </authorList>
    </citation>
    <scope>NUCLEOTIDE SEQUENCE [LARGE SCALE GENOMIC DNA]</scope>
    <source>
        <strain evidence="6 7">BiD32</strain>
    </source>
</reference>
<keyword evidence="2 5" id="KW-0812">Transmembrane</keyword>
<evidence type="ECO:0000313" key="7">
    <source>
        <dbReference type="Proteomes" id="UP000013201"/>
    </source>
</evidence>
<dbReference type="InterPro" id="IPR001129">
    <property type="entry name" value="Membr-assoc_MAPEG"/>
</dbReference>
<dbReference type="Gene3D" id="1.20.120.550">
    <property type="entry name" value="Membrane associated eicosanoid/glutathione metabolism-like domain"/>
    <property type="match status" value="1"/>
</dbReference>
<evidence type="ECO:0000313" key="6">
    <source>
        <dbReference type="EMBL" id="CCW18770.1"/>
    </source>
</evidence>
<dbReference type="EMBL" id="CAVK010000150">
    <property type="protein sequence ID" value="CCW18770.1"/>
    <property type="molecule type" value="Genomic_DNA"/>
</dbReference>
<dbReference type="GO" id="GO:0016020">
    <property type="term" value="C:membrane"/>
    <property type="evidence" value="ECO:0007669"/>
    <property type="project" value="UniProtKB-SubCell"/>
</dbReference>
<comment type="subcellular location">
    <subcellularLocation>
        <location evidence="1">Membrane</location>
    </subcellularLocation>
</comment>
<dbReference type="PANTHER" id="PTHR35371:SF1">
    <property type="entry name" value="BLR7753 PROTEIN"/>
    <property type="match status" value="1"/>
</dbReference>
<feature type="transmembrane region" description="Helical" evidence="5">
    <location>
        <begin position="88"/>
        <end position="107"/>
    </location>
</feature>
<sequence length="133" mass="14569">MIMAVELFVLAWAMILLLIHIFAAAHVKTKQYGTDWNMGARDEALPPLNPVAGRLARAQANFQETLPIAIVALIGVVVAGRSSEMTMLGAHIWLGARILYLPVYALGIPKIRTLIFLVSLVGLGMVLWPLLRL</sequence>
<keyword evidence="7" id="KW-1185">Reference proteome</keyword>
<proteinExistence type="predicted"/>
<evidence type="ECO:0000256" key="1">
    <source>
        <dbReference type="ARBA" id="ARBA00004370"/>
    </source>
</evidence>
<dbReference type="AlphaFoldDB" id="N1MNH5"/>
<evidence type="ECO:0000256" key="2">
    <source>
        <dbReference type="ARBA" id="ARBA00022692"/>
    </source>
</evidence>